<evidence type="ECO:0000256" key="1">
    <source>
        <dbReference type="ARBA" id="ARBA00010088"/>
    </source>
</evidence>
<gene>
    <name evidence="6" type="ORF">GCM10010260_70610</name>
</gene>
<feature type="domain" description="Peptidase S33 tripeptidyl aminopeptidase-like C-terminal" evidence="5">
    <location>
        <begin position="387"/>
        <end position="482"/>
    </location>
</feature>
<proteinExistence type="inferred from homology"/>
<dbReference type="RefSeq" id="WP_191877557.1">
    <property type="nucleotide sequence ID" value="NZ_BMTD01000022.1"/>
</dbReference>
<organism evidence="6 7">
    <name type="scientific">Streptomyces filipinensis</name>
    <dbReference type="NCBI Taxonomy" id="66887"/>
    <lineage>
        <taxon>Bacteria</taxon>
        <taxon>Bacillati</taxon>
        <taxon>Actinomycetota</taxon>
        <taxon>Actinomycetes</taxon>
        <taxon>Kitasatosporales</taxon>
        <taxon>Streptomycetaceae</taxon>
        <taxon>Streptomyces</taxon>
    </lineage>
</organism>
<evidence type="ECO:0000256" key="2">
    <source>
        <dbReference type="ARBA" id="ARBA00022729"/>
    </source>
</evidence>
<name>A0A918MF54_9ACTN</name>
<evidence type="ECO:0000313" key="7">
    <source>
        <dbReference type="Proteomes" id="UP000618795"/>
    </source>
</evidence>
<feature type="chain" id="PRO_5039497523" evidence="4">
    <location>
        <begin position="28"/>
        <end position="490"/>
    </location>
</feature>
<comment type="caution">
    <text evidence="6">The sequence shown here is derived from an EMBL/GenBank/DDBJ whole genome shotgun (WGS) entry which is preliminary data.</text>
</comment>
<protein>
    <submittedName>
        <fullName evidence="6">Peptidase</fullName>
    </submittedName>
</protein>
<dbReference type="Pfam" id="PF08386">
    <property type="entry name" value="Abhydrolase_4"/>
    <property type="match status" value="1"/>
</dbReference>
<keyword evidence="7" id="KW-1185">Reference proteome</keyword>
<dbReference type="Gene3D" id="3.40.50.1820">
    <property type="entry name" value="alpha/beta hydrolase"/>
    <property type="match status" value="1"/>
</dbReference>
<dbReference type="SUPFAM" id="SSF53474">
    <property type="entry name" value="alpha/beta-Hydrolases"/>
    <property type="match status" value="1"/>
</dbReference>
<evidence type="ECO:0000313" key="6">
    <source>
        <dbReference type="EMBL" id="GGV20538.1"/>
    </source>
</evidence>
<reference evidence="6" key="2">
    <citation type="submission" date="2020-09" db="EMBL/GenBank/DDBJ databases">
        <authorList>
            <person name="Sun Q."/>
            <person name="Ohkuma M."/>
        </authorList>
    </citation>
    <scope>NUCLEOTIDE SEQUENCE</scope>
    <source>
        <strain evidence="6">JCM 4369</strain>
    </source>
</reference>
<dbReference type="Proteomes" id="UP000618795">
    <property type="component" value="Unassembled WGS sequence"/>
</dbReference>
<keyword evidence="3" id="KW-0378">Hydrolase</keyword>
<evidence type="ECO:0000256" key="4">
    <source>
        <dbReference type="SAM" id="SignalP"/>
    </source>
</evidence>
<dbReference type="PANTHER" id="PTHR43248:SF29">
    <property type="entry name" value="TRIPEPTIDYL AMINOPEPTIDASE"/>
    <property type="match status" value="1"/>
</dbReference>
<dbReference type="InterPro" id="IPR006311">
    <property type="entry name" value="TAT_signal"/>
</dbReference>
<keyword evidence="2 4" id="KW-0732">Signal</keyword>
<dbReference type="GO" id="GO:0016787">
    <property type="term" value="F:hydrolase activity"/>
    <property type="evidence" value="ECO:0007669"/>
    <property type="project" value="UniProtKB-KW"/>
</dbReference>
<dbReference type="PANTHER" id="PTHR43248">
    <property type="entry name" value="2-SUCCINYL-6-HYDROXY-2,4-CYCLOHEXADIENE-1-CARBOXYLATE SYNTHASE"/>
    <property type="match status" value="1"/>
</dbReference>
<dbReference type="PROSITE" id="PS51318">
    <property type="entry name" value="TAT"/>
    <property type="match status" value="1"/>
</dbReference>
<dbReference type="EMBL" id="BMTD01000022">
    <property type="protein sequence ID" value="GGV20538.1"/>
    <property type="molecule type" value="Genomic_DNA"/>
</dbReference>
<sequence>MTSKRRLLTLSAVTALGLTGLSGPVTATASPQGATALTWGTCPARSQAPRGTYCSTIKVPLDYTKPTGRQITLTLSMVGSRDAERTLVVNPGGPGQSGIEAAQPVWAAMPPEVSAKYSVVSFDPRGVGESSPVSCGDAGKLIKHPAPDYTPADAKAEQARVAIARGVAERCATASGTLLNSISTANAARDMDRVRAALGRSKLDYLGYSYGSKLGATYATLFPSHTGRMILDGVVDPDVTEYAATYEQDPALEQRTRQFFAWAARNDHAYHLGTTEAEVSATWTAVRTKLRTAPASGQAGATELDDLLASSLYTDLSWPDLASMVADYRKGDPSSLVGASKQLAAGAVNPAQLAYNCVDDSWPRNWKTWHDDTTAAAKKAPLFAWMYTWISAPCAFWKASTAAPVKIGSVKVPPVLLLQSHDDPATPLVGAQRMRQALSGSRLVVAGGGNHGQYLFDGNACMDGYGNRYLLTGKLPPADATCKGSPSPTP</sequence>
<feature type="signal peptide" evidence="4">
    <location>
        <begin position="1"/>
        <end position="27"/>
    </location>
</feature>
<reference evidence="6" key="1">
    <citation type="journal article" date="2014" name="Int. J. Syst. Evol. Microbiol.">
        <title>Complete genome sequence of Corynebacterium casei LMG S-19264T (=DSM 44701T), isolated from a smear-ripened cheese.</title>
        <authorList>
            <consortium name="US DOE Joint Genome Institute (JGI-PGF)"/>
            <person name="Walter F."/>
            <person name="Albersmeier A."/>
            <person name="Kalinowski J."/>
            <person name="Ruckert C."/>
        </authorList>
    </citation>
    <scope>NUCLEOTIDE SEQUENCE</scope>
    <source>
        <strain evidence="6">JCM 4369</strain>
    </source>
</reference>
<accession>A0A918MF54</accession>
<dbReference type="InterPro" id="IPR013595">
    <property type="entry name" value="Pept_S33_TAP-like_C"/>
</dbReference>
<evidence type="ECO:0000256" key="3">
    <source>
        <dbReference type="ARBA" id="ARBA00022801"/>
    </source>
</evidence>
<dbReference type="InterPro" id="IPR051601">
    <property type="entry name" value="Serine_prot/Carboxylest_S33"/>
</dbReference>
<dbReference type="AlphaFoldDB" id="A0A918MF54"/>
<evidence type="ECO:0000259" key="5">
    <source>
        <dbReference type="Pfam" id="PF08386"/>
    </source>
</evidence>
<comment type="similarity">
    <text evidence="1">Belongs to the peptidase S33 family.</text>
</comment>
<dbReference type="InterPro" id="IPR029058">
    <property type="entry name" value="AB_hydrolase_fold"/>
</dbReference>